<evidence type="ECO:0000313" key="6">
    <source>
        <dbReference type="EMBL" id="KAH0565955.1"/>
    </source>
</evidence>
<evidence type="ECO:0000256" key="4">
    <source>
        <dbReference type="SAM" id="MobiDB-lite"/>
    </source>
</evidence>
<feature type="compositionally biased region" description="Basic and acidic residues" evidence="4">
    <location>
        <begin position="31"/>
        <end position="48"/>
    </location>
</feature>
<feature type="transmembrane region" description="Helical" evidence="5">
    <location>
        <begin position="300"/>
        <end position="322"/>
    </location>
</feature>
<feature type="transmembrane region" description="Helical" evidence="5">
    <location>
        <begin position="248"/>
        <end position="266"/>
    </location>
</feature>
<feature type="region of interest" description="Disordered" evidence="4">
    <location>
        <begin position="130"/>
        <end position="156"/>
    </location>
</feature>
<evidence type="ECO:0000313" key="7">
    <source>
        <dbReference type="Proteomes" id="UP000750711"/>
    </source>
</evidence>
<evidence type="ECO:0000256" key="3">
    <source>
        <dbReference type="ARBA" id="ARBA00023136"/>
    </source>
</evidence>
<dbReference type="PANTHER" id="PTHR28263">
    <property type="entry name" value="GOLGI TO ER TRAFFIC PROTEIN 2"/>
    <property type="match status" value="1"/>
</dbReference>
<feature type="region of interest" description="Disordered" evidence="4">
    <location>
        <begin position="169"/>
        <end position="195"/>
    </location>
</feature>
<evidence type="ECO:0000256" key="1">
    <source>
        <dbReference type="ARBA" id="ARBA00022692"/>
    </source>
</evidence>
<feature type="compositionally biased region" description="Basic and acidic residues" evidence="4">
    <location>
        <begin position="12"/>
        <end position="22"/>
    </location>
</feature>
<dbReference type="EMBL" id="JAGHQM010000047">
    <property type="protein sequence ID" value="KAH0565955.1"/>
    <property type="molecule type" value="Genomic_DNA"/>
</dbReference>
<dbReference type="Pfam" id="PF08690">
    <property type="entry name" value="GET2"/>
    <property type="match status" value="1"/>
</dbReference>
<keyword evidence="3 5" id="KW-0472">Membrane</keyword>
<dbReference type="GO" id="GO:0006890">
    <property type="term" value="P:retrograde vesicle-mediated transport, Golgi to endoplasmic reticulum"/>
    <property type="evidence" value="ECO:0007669"/>
    <property type="project" value="TreeGrafter"/>
</dbReference>
<proteinExistence type="predicted"/>
<feature type="transmembrane region" description="Helical" evidence="5">
    <location>
        <begin position="207"/>
        <end position="228"/>
    </location>
</feature>
<keyword evidence="1 5" id="KW-0812">Transmembrane</keyword>
<accession>A0A9P8LID7</accession>
<evidence type="ECO:0000256" key="5">
    <source>
        <dbReference type="SAM" id="Phobius"/>
    </source>
</evidence>
<name>A0A9P8LID7_9PEZI</name>
<dbReference type="AlphaFoldDB" id="A0A9P8LID7"/>
<gene>
    <name evidence="6" type="ORF">GP486_000647</name>
</gene>
<sequence>METPPTPSPAPHEARARKERLGAKIKARGAARLERITNMKEPMKEIPKPSDLSNPPASSEDLKTPADRPPSADEAATRNSTSDPDEIDISQHYYTPGTGSHTRQPPPSSQQQQPQLPDDQLLRLMLSLSGEQGQPGTNEQQNPFAPGPMDTNIGNEDPLMRALRGILGEPHGARLNGGSTSDGTLPQEDAQQNGDDTHRNIWKAVHAVFALTLAIYIVVTTSFAGTRTARRQEPPPSHVAPRASGTNFFWLFATVELLLQSTRFFLEKGRAPRDSLLGNIAQYLPPPFAGYLVVLARYSVIYKMIVQDGMLILFVLGCTAWWNGGATA</sequence>
<evidence type="ECO:0008006" key="8">
    <source>
        <dbReference type="Google" id="ProtNLM"/>
    </source>
</evidence>
<dbReference type="Proteomes" id="UP000750711">
    <property type="component" value="Unassembled WGS sequence"/>
</dbReference>
<feature type="compositionally biased region" description="Polar residues" evidence="4">
    <location>
        <begin position="177"/>
        <end position="194"/>
    </location>
</feature>
<protein>
    <recommendedName>
        <fullName evidence="8">GET complex subunit GET2</fullName>
    </recommendedName>
</protein>
<keyword evidence="2 5" id="KW-1133">Transmembrane helix</keyword>
<dbReference type="InterPro" id="IPR028143">
    <property type="entry name" value="Get2/sif1"/>
</dbReference>
<comment type="caution">
    <text evidence="6">The sequence shown here is derived from an EMBL/GenBank/DDBJ whole genome shotgun (WGS) entry which is preliminary data.</text>
</comment>
<evidence type="ECO:0000256" key="2">
    <source>
        <dbReference type="ARBA" id="ARBA00022989"/>
    </source>
</evidence>
<feature type="compositionally biased region" description="Polar residues" evidence="4">
    <location>
        <begin position="130"/>
        <end position="143"/>
    </location>
</feature>
<organism evidence="6 7">
    <name type="scientific">Trichoglossum hirsutum</name>
    <dbReference type="NCBI Taxonomy" id="265104"/>
    <lineage>
        <taxon>Eukaryota</taxon>
        <taxon>Fungi</taxon>
        <taxon>Dikarya</taxon>
        <taxon>Ascomycota</taxon>
        <taxon>Pezizomycotina</taxon>
        <taxon>Geoglossomycetes</taxon>
        <taxon>Geoglossales</taxon>
        <taxon>Geoglossaceae</taxon>
        <taxon>Trichoglossum</taxon>
    </lineage>
</organism>
<dbReference type="PANTHER" id="PTHR28263:SF1">
    <property type="entry name" value="GOLGI TO ER TRAFFIC PROTEIN 2"/>
    <property type="match status" value="1"/>
</dbReference>
<feature type="region of interest" description="Disordered" evidence="4">
    <location>
        <begin position="1"/>
        <end position="116"/>
    </location>
</feature>
<keyword evidence="7" id="KW-1185">Reference proteome</keyword>
<feature type="compositionally biased region" description="Pro residues" evidence="4">
    <location>
        <begin position="1"/>
        <end position="10"/>
    </location>
</feature>
<reference evidence="6" key="1">
    <citation type="submission" date="2021-03" db="EMBL/GenBank/DDBJ databases">
        <title>Comparative genomics and phylogenomic investigation of the class Geoglossomycetes provide insights into ecological specialization and systematics.</title>
        <authorList>
            <person name="Melie T."/>
            <person name="Pirro S."/>
            <person name="Miller A.N."/>
            <person name="Quandt A."/>
        </authorList>
    </citation>
    <scope>NUCLEOTIDE SEQUENCE</scope>
    <source>
        <strain evidence="6">CAQ_001_2017</strain>
    </source>
</reference>